<gene>
    <name evidence="1" type="ORF">RHGRI_001612</name>
</gene>
<comment type="caution">
    <text evidence="1">The sequence shown here is derived from an EMBL/GenBank/DDBJ whole genome shotgun (WGS) entry which is preliminary data.</text>
</comment>
<reference evidence="1" key="1">
    <citation type="submission" date="2020-08" db="EMBL/GenBank/DDBJ databases">
        <title>Plant Genome Project.</title>
        <authorList>
            <person name="Zhang R.-G."/>
        </authorList>
    </citation>
    <scope>NUCLEOTIDE SEQUENCE</scope>
    <source>
        <strain evidence="1">WSP0</strain>
        <tissue evidence="1">Leaf</tissue>
    </source>
</reference>
<organism evidence="1 2">
    <name type="scientific">Rhododendron griersonianum</name>
    <dbReference type="NCBI Taxonomy" id="479676"/>
    <lineage>
        <taxon>Eukaryota</taxon>
        <taxon>Viridiplantae</taxon>
        <taxon>Streptophyta</taxon>
        <taxon>Embryophyta</taxon>
        <taxon>Tracheophyta</taxon>
        <taxon>Spermatophyta</taxon>
        <taxon>Magnoliopsida</taxon>
        <taxon>eudicotyledons</taxon>
        <taxon>Gunneridae</taxon>
        <taxon>Pentapetalae</taxon>
        <taxon>asterids</taxon>
        <taxon>Ericales</taxon>
        <taxon>Ericaceae</taxon>
        <taxon>Ericoideae</taxon>
        <taxon>Rhodoreae</taxon>
        <taxon>Rhododendron</taxon>
    </lineage>
</organism>
<name>A0AAV6LKR8_9ERIC</name>
<sequence>MPGSRLELEPKEARPAWLGGAFSLHPRERSSHLEPHRVLKQQIEDFADANDSTPIESHVAPIDPSPARETTNETINLEENVAGGGSSTEIGAGVPVVTPLEVQDLD</sequence>
<dbReference type="EMBL" id="JACTNZ010000001">
    <property type="protein sequence ID" value="KAG5565750.1"/>
    <property type="molecule type" value="Genomic_DNA"/>
</dbReference>
<keyword evidence="2" id="KW-1185">Reference proteome</keyword>
<evidence type="ECO:0000313" key="2">
    <source>
        <dbReference type="Proteomes" id="UP000823749"/>
    </source>
</evidence>
<dbReference type="AlphaFoldDB" id="A0AAV6LKR8"/>
<proteinExistence type="predicted"/>
<evidence type="ECO:0000313" key="1">
    <source>
        <dbReference type="EMBL" id="KAG5565750.1"/>
    </source>
</evidence>
<accession>A0AAV6LKR8</accession>
<dbReference type="Proteomes" id="UP000823749">
    <property type="component" value="Chromosome 1"/>
</dbReference>
<protein>
    <submittedName>
        <fullName evidence="1">Uncharacterized protein</fullName>
    </submittedName>
</protein>